<feature type="signal peptide" evidence="2">
    <location>
        <begin position="1"/>
        <end position="20"/>
    </location>
</feature>
<evidence type="ECO:0000256" key="2">
    <source>
        <dbReference type="SAM" id="SignalP"/>
    </source>
</evidence>
<dbReference type="PANTHER" id="PTHR19143">
    <property type="entry name" value="FIBRINOGEN/TENASCIN/ANGIOPOEITIN"/>
    <property type="match status" value="1"/>
</dbReference>
<protein>
    <recommendedName>
        <fullName evidence="3">Fibrinogen C-terminal domain-containing protein</fullName>
    </recommendedName>
</protein>
<dbReference type="Proteomes" id="UP000271974">
    <property type="component" value="Unassembled WGS sequence"/>
</dbReference>
<sequence length="204" mass="23777">MPITSFCLLVLLSANQLVASRHLFMTDDGEWEKPHFIGNRRTNGREDFFRTWNEYVNGFGKKSEDHWLGLKYMRRLTKAGFTDFKILLFDNGKSYYLDVHNFTVGSELNRFKLSYSGTTNGTLKPDAFIVLTQAPGFSTKDRDNDSWWQGSCAWKNNGAWWYTDCGWSELNGPWVLRIPLPKNWYNGDFTRWLSKSMLLMGLPE</sequence>
<evidence type="ECO:0000313" key="4">
    <source>
        <dbReference type="EMBL" id="RUS77923.1"/>
    </source>
</evidence>
<keyword evidence="1" id="KW-1015">Disulfide bond</keyword>
<dbReference type="PROSITE" id="PS00514">
    <property type="entry name" value="FIBRINOGEN_C_1"/>
    <property type="match status" value="1"/>
</dbReference>
<feature type="chain" id="PRO_5018620212" description="Fibrinogen C-terminal domain-containing protein" evidence="2">
    <location>
        <begin position="21"/>
        <end position="204"/>
    </location>
</feature>
<dbReference type="OrthoDB" id="6081480at2759"/>
<accession>A0A3S1B8W9</accession>
<name>A0A3S1B8W9_ELYCH</name>
<comment type="caution">
    <text evidence="4">The sequence shown here is derived from an EMBL/GenBank/DDBJ whole genome shotgun (WGS) entry which is preliminary data.</text>
</comment>
<dbReference type="InterPro" id="IPR014716">
    <property type="entry name" value="Fibrinogen_a/b/g_C_1"/>
</dbReference>
<evidence type="ECO:0000313" key="5">
    <source>
        <dbReference type="Proteomes" id="UP000271974"/>
    </source>
</evidence>
<dbReference type="SUPFAM" id="SSF56496">
    <property type="entry name" value="Fibrinogen C-terminal domain-like"/>
    <property type="match status" value="1"/>
</dbReference>
<gene>
    <name evidence="4" type="ORF">EGW08_014319</name>
</gene>
<dbReference type="Gene3D" id="4.10.530.10">
    <property type="entry name" value="Gamma-fibrinogen Carboxyl Terminal Fragment, domain 2"/>
    <property type="match status" value="1"/>
</dbReference>
<dbReference type="InterPro" id="IPR050373">
    <property type="entry name" value="Fibrinogen_C-term_domain"/>
</dbReference>
<proteinExistence type="predicted"/>
<dbReference type="STRING" id="188477.A0A3S1B8W9"/>
<keyword evidence="5" id="KW-1185">Reference proteome</keyword>
<dbReference type="InterPro" id="IPR036056">
    <property type="entry name" value="Fibrinogen-like_C"/>
</dbReference>
<keyword evidence="2" id="KW-0732">Signal</keyword>
<organism evidence="4 5">
    <name type="scientific">Elysia chlorotica</name>
    <name type="common">Eastern emerald elysia</name>
    <name type="synonym">Sea slug</name>
    <dbReference type="NCBI Taxonomy" id="188477"/>
    <lineage>
        <taxon>Eukaryota</taxon>
        <taxon>Metazoa</taxon>
        <taxon>Spiralia</taxon>
        <taxon>Lophotrochozoa</taxon>
        <taxon>Mollusca</taxon>
        <taxon>Gastropoda</taxon>
        <taxon>Heterobranchia</taxon>
        <taxon>Euthyneura</taxon>
        <taxon>Panpulmonata</taxon>
        <taxon>Sacoglossa</taxon>
        <taxon>Placobranchoidea</taxon>
        <taxon>Plakobranchidae</taxon>
        <taxon>Elysia</taxon>
    </lineage>
</organism>
<dbReference type="PROSITE" id="PS51406">
    <property type="entry name" value="FIBRINOGEN_C_2"/>
    <property type="match status" value="1"/>
</dbReference>
<dbReference type="InterPro" id="IPR002181">
    <property type="entry name" value="Fibrinogen_a/b/g_C_dom"/>
</dbReference>
<dbReference type="EMBL" id="RQTK01000543">
    <property type="protein sequence ID" value="RUS77923.1"/>
    <property type="molecule type" value="Genomic_DNA"/>
</dbReference>
<feature type="domain" description="Fibrinogen C-terminal" evidence="3">
    <location>
        <begin position="1"/>
        <end position="204"/>
    </location>
</feature>
<dbReference type="Gene3D" id="3.90.215.10">
    <property type="entry name" value="Gamma Fibrinogen, chain A, domain 1"/>
    <property type="match status" value="1"/>
</dbReference>
<dbReference type="InterPro" id="IPR020837">
    <property type="entry name" value="Fibrinogen_CS"/>
</dbReference>
<evidence type="ECO:0000256" key="1">
    <source>
        <dbReference type="ARBA" id="ARBA00023157"/>
    </source>
</evidence>
<dbReference type="GO" id="GO:0005615">
    <property type="term" value="C:extracellular space"/>
    <property type="evidence" value="ECO:0007669"/>
    <property type="project" value="TreeGrafter"/>
</dbReference>
<dbReference type="Pfam" id="PF00147">
    <property type="entry name" value="Fibrinogen_C"/>
    <property type="match status" value="1"/>
</dbReference>
<evidence type="ECO:0000259" key="3">
    <source>
        <dbReference type="PROSITE" id="PS51406"/>
    </source>
</evidence>
<dbReference type="SMART" id="SM00186">
    <property type="entry name" value="FBG"/>
    <property type="match status" value="1"/>
</dbReference>
<reference evidence="4 5" key="1">
    <citation type="submission" date="2019-01" db="EMBL/GenBank/DDBJ databases">
        <title>A draft genome assembly of the solar-powered sea slug Elysia chlorotica.</title>
        <authorList>
            <person name="Cai H."/>
            <person name="Li Q."/>
            <person name="Fang X."/>
            <person name="Li J."/>
            <person name="Curtis N.E."/>
            <person name="Altenburger A."/>
            <person name="Shibata T."/>
            <person name="Feng M."/>
            <person name="Maeda T."/>
            <person name="Schwartz J.A."/>
            <person name="Shigenobu S."/>
            <person name="Lundholm N."/>
            <person name="Nishiyama T."/>
            <person name="Yang H."/>
            <person name="Hasebe M."/>
            <person name="Li S."/>
            <person name="Pierce S.K."/>
            <person name="Wang J."/>
        </authorList>
    </citation>
    <scope>NUCLEOTIDE SEQUENCE [LARGE SCALE GENOMIC DNA]</scope>
    <source>
        <strain evidence="4">EC2010</strain>
        <tissue evidence="4">Whole organism of an adult</tissue>
    </source>
</reference>
<dbReference type="AlphaFoldDB" id="A0A3S1B8W9"/>